<proteinExistence type="predicted"/>
<keyword evidence="3" id="KW-1185">Reference proteome</keyword>
<feature type="repeat" description="TPR" evidence="1">
    <location>
        <begin position="374"/>
        <end position="407"/>
    </location>
</feature>
<evidence type="ECO:0000256" key="1">
    <source>
        <dbReference type="PROSITE-ProRule" id="PRU00339"/>
    </source>
</evidence>
<name>A0ABS5LFD8_9BACI</name>
<dbReference type="Pfam" id="PF13432">
    <property type="entry name" value="TPR_16"/>
    <property type="match status" value="1"/>
</dbReference>
<reference evidence="2 3" key="1">
    <citation type="submission" date="2021-04" db="EMBL/GenBank/DDBJ databases">
        <title>Metabacillus sp. strain KIGAM252 whole genome sequence.</title>
        <authorList>
            <person name="Seo M.-J."/>
            <person name="Cho E.-S."/>
            <person name="Hwang C.Y."/>
            <person name="Yoon D.J."/>
        </authorList>
    </citation>
    <scope>NUCLEOTIDE SEQUENCE [LARGE SCALE GENOMIC DNA]</scope>
    <source>
        <strain evidence="2 3">KIGAM252</strain>
    </source>
</reference>
<dbReference type="Pfam" id="PF14559">
    <property type="entry name" value="TPR_19"/>
    <property type="match status" value="2"/>
</dbReference>
<sequence>MANSLEEAINLVENGEAEEGLNKLSRLQNNLHDEEKFLLADKYYEWGLPDKALELLADLHLLYPQETDISLLMAEAYIDMEQEDEAISILDQVSKDDPAYPQALLLQADLYQLQGLQEVSEIKLKEAKKLLPDEPLIDFALGEFYYHGGDDKTSISYYEKAAISAEVFAGVNINQRLADALSGSGEFEAAMPYYEKTINEKIEPHSVFGYGLAALRAGQSKTAIQQLENLKELDPGFSSLYLPLARAYEEEGMLQESQETAMEGIREDEFNKDLYLFAGKISLKNQQPDRAIQLLREAAAIDPGHAEAVLTLANIYLHQEQYQEIIDLLTEVMKFEEEDPQYFWLLGKSCNETENFSLALDYYDRAYKFFKDQTDFLEEYARFLLEEGNRQKAMELFRKILSLDPANVEIEALLMQLEDELKQ</sequence>
<dbReference type="SUPFAM" id="SSF48452">
    <property type="entry name" value="TPR-like"/>
    <property type="match status" value="2"/>
</dbReference>
<comment type="caution">
    <text evidence="2">The sequence shown here is derived from an EMBL/GenBank/DDBJ whole genome shotgun (WGS) entry which is preliminary data.</text>
</comment>
<dbReference type="PROSITE" id="PS50005">
    <property type="entry name" value="TPR"/>
    <property type="match status" value="3"/>
</dbReference>
<dbReference type="RefSeq" id="WP_211558743.1">
    <property type="nucleotide sequence ID" value="NZ_JAGVRK010000001.1"/>
</dbReference>
<protein>
    <submittedName>
        <fullName evidence="2">Tetratricopeptide repeat protein</fullName>
    </submittedName>
</protein>
<dbReference type="PANTHER" id="PTHR12558">
    <property type="entry name" value="CELL DIVISION CYCLE 16,23,27"/>
    <property type="match status" value="1"/>
</dbReference>
<dbReference type="InterPro" id="IPR011990">
    <property type="entry name" value="TPR-like_helical_dom_sf"/>
</dbReference>
<evidence type="ECO:0000313" key="3">
    <source>
        <dbReference type="Proteomes" id="UP000682403"/>
    </source>
</evidence>
<accession>A0ABS5LFD8</accession>
<organism evidence="2 3">
    <name type="scientific">Metabacillus flavus</name>
    <dbReference type="NCBI Taxonomy" id="2823519"/>
    <lineage>
        <taxon>Bacteria</taxon>
        <taxon>Bacillati</taxon>
        <taxon>Bacillota</taxon>
        <taxon>Bacilli</taxon>
        <taxon>Bacillales</taxon>
        <taxon>Bacillaceae</taxon>
        <taxon>Metabacillus</taxon>
    </lineage>
</organism>
<dbReference type="SMART" id="SM00028">
    <property type="entry name" value="TPR"/>
    <property type="match status" value="8"/>
</dbReference>
<gene>
    <name evidence="2" type="ORF">J9317_11535</name>
</gene>
<dbReference type="Pfam" id="PF13181">
    <property type="entry name" value="TPR_8"/>
    <property type="match status" value="1"/>
</dbReference>
<feature type="repeat" description="TPR" evidence="1">
    <location>
        <begin position="306"/>
        <end position="339"/>
    </location>
</feature>
<dbReference type="InterPro" id="IPR019734">
    <property type="entry name" value="TPR_rpt"/>
</dbReference>
<dbReference type="PANTHER" id="PTHR12558:SF13">
    <property type="entry name" value="CELL DIVISION CYCLE PROTEIN 27 HOMOLOG"/>
    <property type="match status" value="1"/>
</dbReference>
<evidence type="ECO:0000313" key="2">
    <source>
        <dbReference type="EMBL" id="MBS2969397.1"/>
    </source>
</evidence>
<dbReference type="EMBL" id="JAGVRK010000001">
    <property type="protein sequence ID" value="MBS2969397.1"/>
    <property type="molecule type" value="Genomic_DNA"/>
</dbReference>
<keyword evidence="1" id="KW-0802">TPR repeat</keyword>
<dbReference type="Proteomes" id="UP000682403">
    <property type="component" value="Unassembled WGS sequence"/>
</dbReference>
<feature type="repeat" description="TPR" evidence="1">
    <location>
        <begin position="272"/>
        <end position="305"/>
    </location>
</feature>
<dbReference type="Gene3D" id="1.25.40.10">
    <property type="entry name" value="Tetratricopeptide repeat domain"/>
    <property type="match status" value="3"/>
</dbReference>